<sequence length="73" mass="7850">MTDTTPGFDQVVSLPAVSEGTVIPDFIDLNGHMNIQHYLDYLAWARTRSAATRESTSNTGACDDSASSPRSTT</sequence>
<evidence type="ECO:0008006" key="4">
    <source>
        <dbReference type="Google" id="ProtNLM"/>
    </source>
</evidence>
<dbReference type="InterPro" id="IPR029069">
    <property type="entry name" value="HotDog_dom_sf"/>
</dbReference>
<dbReference type="EMBL" id="JAGPXE010000002">
    <property type="protein sequence ID" value="MBQ0923520.1"/>
    <property type="molecule type" value="Genomic_DNA"/>
</dbReference>
<dbReference type="SUPFAM" id="SSF54637">
    <property type="entry name" value="Thioesterase/thiol ester dehydrase-isomerase"/>
    <property type="match status" value="1"/>
</dbReference>
<keyword evidence="3" id="KW-1185">Reference proteome</keyword>
<dbReference type="RefSeq" id="WP_210968964.1">
    <property type="nucleotide sequence ID" value="NZ_JAGPXE010000002.1"/>
</dbReference>
<evidence type="ECO:0000313" key="3">
    <source>
        <dbReference type="Proteomes" id="UP000674084"/>
    </source>
</evidence>
<evidence type="ECO:0000256" key="1">
    <source>
        <dbReference type="SAM" id="MobiDB-lite"/>
    </source>
</evidence>
<organism evidence="2 3">
    <name type="scientific">Saccharopolyspora endophytica</name>
    <dbReference type="NCBI Taxonomy" id="543886"/>
    <lineage>
        <taxon>Bacteria</taxon>
        <taxon>Bacillati</taxon>
        <taxon>Actinomycetota</taxon>
        <taxon>Actinomycetes</taxon>
        <taxon>Pseudonocardiales</taxon>
        <taxon>Pseudonocardiaceae</taxon>
        <taxon>Saccharopolyspora</taxon>
    </lineage>
</organism>
<reference evidence="2 3" key="1">
    <citation type="submission" date="2021-04" db="EMBL/GenBank/DDBJ databases">
        <title>Whole-genome sequencing of Saccharopolyspora endophytica KCTC 19397.</title>
        <authorList>
            <person name="Ay H."/>
            <person name="Saygin H."/>
            <person name="Sahin N."/>
        </authorList>
    </citation>
    <scope>NUCLEOTIDE SEQUENCE [LARGE SCALE GENOMIC DNA]</scope>
    <source>
        <strain evidence="2 3">KCTC 19397</strain>
    </source>
</reference>
<comment type="caution">
    <text evidence="2">The sequence shown here is derived from an EMBL/GenBank/DDBJ whole genome shotgun (WGS) entry which is preliminary data.</text>
</comment>
<gene>
    <name evidence="2" type="ORF">KBO27_06170</name>
</gene>
<dbReference type="Gene3D" id="3.10.129.10">
    <property type="entry name" value="Hotdog Thioesterase"/>
    <property type="match status" value="1"/>
</dbReference>
<evidence type="ECO:0000313" key="2">
    <source>
        <dbReference type="EMBL" id="MBQ0923520.1"/>
    </source>
</evidence>
<proteinExistence type="predicted"/>
<name>A0ABS5DBB0_9PSEU</name>
<feature type="region of interest" description="Disordered" evidence="1">
    <location>
        <begin position="51"/>
        <end position="73"/>
    </location>
</feature>
<dbReference type="Proteomes" id="UP000674084">
    <property type="component" value="Unassembled WGS sequence"/>
</dbReference>
<protein>
    <recommendedName>
        <fullName evidence="4">Thioesterase</fullName>
    </recommendedName>
</protein>
<accession>A0ABS5DBB0</accession>